<dbReference type="SUPFAM" id="SSF46785">
    <property type="entry name" value="Winged helix' DNA-binding domain"/>
    <property type="match status" value="1"/>
</dbReference>
<comment type="function">
    <text evidence="5">Negative regulator of class I heat shock genes (grpE-dnaK-dnaJ and groELS operons). Prevents heat-shock induction of these operons.</text>
</comment>
<evidence type="ECO:0000256" key="3">
    <source>
        <dbReference type="ARBA" id="ARBA00023016"/>
    </source>
</evidence>
<dbReference type="AlphaFoldDB" id="A0A2R4MAA6"/>
<dbReference type="Gene3D" id="3.30.450.40">
    <property type="match status" value="1"/>
</dbReference>
<dbReference type="Pfam" id="PF01628">
    <property type="entry name" value="HrcA"/>
    <property type="match status" value="1"/>
</dbReference>
<evidence type="ECO:0000256" key="2">
    <source>
        <dbReference type="ARBA" id="ARBA00023015"/>
    </source>
</evidence>
<dbReference type="GO" id="GO:0045892">
    <property type="term" value="P:negative regulation of DNA-templated transcription"/>
    <property type="evidence" value="ECO:0007669"/>
    <property type="project" value="UniProtKB-UniRule"/>
</dbReference>
<evidence type="ECO:0000259" key="6">
    <source>
        <dbReference type="Pfam" id="PF01628"/>
    </source>
</evidence>
<evidence type="ECO:0000256" key="4">
    <source>
        <dbReference type="ARBA" id="ARBA00023163"/>
    </source>
</evidence>
<reference evidence="7 8" key="1">
    <citation type="submission" date="2017-05" db="EMBL/GenBank/DDBJ databases">
        <title>Genome Analysis of Maritalea myrionectae HL2708#5.</title>
        <authorList>
            <consortium name="Cotde Inc.-PKNU"/>
            <person name="Jang D."/>
            <person name="Oh H.-M."/>
        </authorList>
    </citation>
    <scope>NUCLEOTIDE SEQUENCE [LARGE SCALE GENOMIC DNA]</scope>
    <source>
        <strain evidence="7 8">HL2708#5</strain>
    </source>
</reference>
<keyword evidence="8" id="KW-1185">Reference proteome</keyword>
<dbReference type="PANTHER" id="PTHR34824:SF1">
    <property type="entry name" value="HEAT-INDUCIBLE TRANSCRIPTION REPRESSOR HRCA"/>
    <property type="match status" value="1"/>
</dbReference>
<dbReference type="InterPro" id="IPR021153">
    <property type="entry name" value="HrcA_C"/>
</dbReference>
<dbReference type="PIRSF" id="PIRSF005485">
    <property type="entry name" value="HrcA"/>
    <property type="match status" value="1"/>
</dbReference>
<dbReference type="InterPro" id="IPR036388">
    <property type="entry name" value="WH-like_DNA-bd_sf"/>
</dbReference>
<dbReference type="SUPFAM" id="SSF55781">
    <property type="entry name" value="GAF domain-like"/>
    <property type="match status" value="1"/>
</dbReference>
<protein>
    <recommendedName>
        <fullName evidence="5">Heat-inducible transcription repressor HrcA</fullName>
    </recommendedName>
</protein>
<keyword evidence="3 5" id="KW-0346">Stress response</keyword>
<accession>A0A2R4MAA6</accession>
<dbReference type="InterPro" id="IPR002571">
    <property type="entry name" value="HrcA"/>
</dbReference>
<sequence>MTNNQDFLSVLNARSQGIFRRLVERYLETGEPVGSRQLSQALDISLSPASVRNVMADLEDLGLIAAPHTSAGRAPTQSGLRFFVDAMLEVGAVNEEERRAITQNFEGVAHHEKVEDVLTQASQVLSGLSRGAGLVMAPKADVVLKHIEFVQLEKNLAMAVMVGEDGHVENRVFSTPPGLTMSELAQASNYLSSFVAGHTLREALQQMEKAQQRQQSELDHLTNSLVEAGLATLSKDNNDASPTLIVRGRANLINDTMANEELDRVRQLFDELESKKAIIDLLSDTRDADGVRIFIGSENKLFSLSGSSVILSPFTDHNDKVVGVVGVIGPTRLNYARIVPAVDYTAHVVSKLIHKRG</sequence>
<evidence type="ECO:0000313" key="7">
    <source>
        <dbReference type="EMBL" id="AVX02799.1"/>
    </source>
</evidence>
<feature type="domain" description="Heat-inducible transcription repressor HrcA C-terminal" evidence="6">
    <location>
        <begin position="115"/>
        <end position="339"/>
    </location>
</feature>
<evidence type="ECO:0000313" key="8">
    <source>
        <dbReference type="Proteomes" id="UP000258927"/>
    </source>
</evidence>
<comment type="similarity">
    <text evidence="5">Belongs to the HrcA family.</text>
</comment>
<dbReference type="InterPro" id="IPR036390">
    <property type="entry name" value="WH_DNA-bd_sf"/>
</dbReference>
<name>A0A2R4MAA6_9HYPH</name>
<organism evidence="7 8">
    <name type="scientific">Maritalea myrionectae</name>
    <dbReference type="NCBI Taxonomy" id="454601"/>
    <lineage>
        <taxon>Bacteria</taxon>
        <taxon>Pseudomonadati</taxon>
        <taxon>Pseudomonadota</taxon>
        <taxon>Alphaproteobacteria</taxon>
        <taxon>Hyphomicrobiales</taxon>
        <taxon>Devosiaceae</taxon>
        <taxon>Maritalea</taxon>
    </lineage>
</organism>
<dbReference type="STRING" id="1122213.GCA_000423365_02965"/>
<keyword evidence="2 5" id="KW-0805">Transcription regulation</keyword>
<gene>
    <name evidence="5" type="primary">hrcA</name>
    <name evidence="7" type="ORF">MXMO3_00251</name>
</gene>
<dbReference type="InterPro" id="IPR029016">
    <property type="entry name" value="GAF-like_dom_sf"/>
</dbReference>
<dbReference type="GO" id="GO:0003677">
    <property type="term" value="F:DNA binding"/>
    <property type="evidence" value="ECO:0007669"/>
    <property type="project" value="InterPro"/>
</dbReference>
<evidence type="ECO:0000256" key="5">
    <source>
        <dbReference type="HAMAP-Rule" id="MF_00081"/>
    </source>
</evidence>
<keyword evidence="1 5" id="KW-0678">Repressor</keyword>
<dbReference type="Proteomes" id="UP000258927">
    <property type="component" value="Chromosome"/>
</dbReference>
<dbReference type="Gene3D" id="1.10.10.10">
    <property type="entry name" value="Winged helix-like DNA-binding domain superfamily/Winged helix DNA-binding domain"/>
    <property type="match status" value="1"/>
</dbReference>
<proteinExistence type="inferred from homology"/>
<dbReference type="EMBL" id="CP021330">
    <property type="protein sequence ID" value="AVX02799.1"/>
    <property type="molecule type" value="Genomic_DNA"/>
</dbReference>
<dbReference type="NCBIfam" id="TIGR00331">
    <property type="entry name" value="hrcA"/>
    <property type="match status" value="1"/>
</dbReference>
<dbReference type="Gene3D" id="3.30.390.60">
    <property type="entry name" value="Heat-inducible transcription repressor hrca homolog, domain 3"/>
    <property type="match status" value="1"/>
</dbReference>
<dbReference type="KEGG" id="mmyr:MXMO3_00251"/>
<dbReference type="InterPro" id="IPR023120">
    <property type="entry name" value="WHTH_transcript_rep_HrcA_IDD"/>
</dbReference>
<evidence type="ECO:0000256" key="1">
    <source>
        <dbReference type="ARBA" id="ARBA00022491"/>
    </source>
</evidence>
<keyword evidence="4 5" id="KW-0804">Transcription</keyword>
<dbReference type="HAMAP" id="MF_00081">
    <property type="entry name" value="HrcA"/>
    <property type="match status" value="1"/>
</dbReference>
<dbReference type="RefSeq" id="WP_036223064.1">
    <property type="nucleotide sequence ID" value="NZ_CP021330.1"/>
</dbReference>
<dbReference type="PANTHER" id="PTHR34824">
    <property type="entry name" value="HEAT-INDUCIBLE TRANSCRIPTION REPRESSOR HRCA"/>
    <property type="match status" value="1"/>
</dbReference>